<dbReference type="GO" id="GO:0006882">
    <property type="term" value="P:intracellular zinc ion homeostasis"/>
    <property type="evidence" value="ECO:0007669"/>
    <property type="project" value="TreeGrafter"/>
</dbReference>
<dbReference type="AlphaFoldDB" id="A0A6A7ANI5"/>
<feature type="transmembrane region" description="Helical" evidence="6">
    <location>
        <begin position="187"/>
        <end position="207"/>
    </location>
</feature>
<dbReference type="GO" id="GO:0046872">
    <property type="term" value="F:metal ion binding"/>
    <property type="evidence" value="ECO:0007669"/>
    <property type="project" value="UniProtKB-KW"/>
</dbReference>
<keyword evidence="8" id="KW-1185">Reference proteome</keyword>
<dbReference type="Pfam" id="PF03006">
    <property type="entry name" value="HlyIII"/>
    <property type="match status" value="1"/>
</dbReference>
<feature type="transmembrane region" description="Helical" evidence="6">
    <location>
        <begin position="126"/>
        <end position="147"/>
    </location>
</feature>
<keyword evidence="5" id="KW-0479">Metal-binding</keyword>
<name>A0A6A7ANI5_9PLEO</name>
<evidence type="ECO:0000313" key="7">
    <source>
        <dbReference type="EMBL" id="KAF2844643.1"/>
    </source>
</evidence>
<feature type="transmembrane region" description="Helical" evidence="6">
    <location>
        <begin position="153"/>
        <end position="175"/>
    </location>
</feature>
<proteinExistence type="predicted"/>
<dbReference type="EMBL" id="MU006369">
    <property type="protein sequence ID" value="KAF2844643.1"/>
    <property type="molecule type" value="Genomic_DNA"/>
</dbReference>
<dbReference type="GO" id="GO:0016020">
    <property type="term" value="C:membrane"/>
    <property type="evidence" value="ECO:0007669"/>
    <property type="project" value="UniProtKB-SubCell"/>
</dbReference>
<protein>
    <submittedName>
        <fullName evidence="7">Hemolysin-III channel protein-like protein Izh2</fullName>
    </submittedName>
</protein>
<evidence type="ECO:0000256" key="4">
    <source>
        <dbReference type="ARBA" id="ARBA00023136"/>
    </source>
</evidence>
<keyword evidence="3 6" id="KW-1133">Transmembrane helix</keyword>
<dbReference type="InterPro" id="IPR004254">
    <property type="entry name" value="AdipoR/HlyIII-related"/>
</dbReference>
<organism evidence="7 8">
    <name type="scientific">Plenodomus tracheiphilus IPT5</name>
    <dbReference type="NCBI Taxonomy" id="1408161"/>
    <lineage>
        <taxon>Eukaryota</taxon>
        <taxon>Fungi</taxon>
        <taxon>Dikarya</taxon>
        <taxon>Ascomycota</taxon>
        <taxon>Pezizomycotina</taxon>
        <taxon>Dothideomycetes</taxon>
        <taxon>Pleosporomycetidae</taxon>
        <taxon>Pleosporales</taxon>
        <taxon>Pleosporineae</taxon>
        <taxon>Leptosphaeriaceae</taxon>
        <taxon>Plenodomus</taxon>
    </lineage>
</organism>
<dbReference type="PANTHER" id="PTHR20855">
    <property type="entry name" value="ADIPOR/PROGESTIN RECEPTOR-RELATED"/>
    <property type="match status" value="1"/>
</dbReference>
<evidence type="ECO:0000256" key="6">
    <source>
        <dbReference type="SAM" id="Phobius"/>
    </source>
</evidence>
<evidence type="ECO:0000256" key="2">
    <source>
        <dbReference type="ARBA" id="ARBA00022692"/>
    </source>
</evidence>
<keyword evidence="2 6" id="KW-0812">Transmembrane</keyword>
<feature type="transmembrane region" description="Helical" evidence="6">
    <location>
        <begin position="213"/>
        <end position="237"/>
    </location>
</feature>
<feature type="binding site" evidence="5">
    <location>
        <position position="110"/>
    </location>
    <ligand>
        <name>Zn(2+)</name>
        <dbReference type="ChEBI" id="CHEBI:29105"/>
    </ligand>
</feature>
<comment type="subcellular location">
    <subcellularLocation>
        <location evidence="1">Membrane</location>
        <topology evidence="1">Multi-pass membrane protein</topology>
    </subcellularLocation>
</comment>
<feature type="transmembrane region" description="Helical" evidence="6">
    <location>
        <begin position="91"/>
        <end position="114"/>
    </location>
</feature>
<feature type="binding site" evidence="5">
    <location>
        <position position="255"/>
    </location>
    <ligand>
        <name>Zn(2+)</name>
        <dbReference type="ChEBI" id="CHEBI:29105"/>
    </ligand>
</feature>
<dbReference type="Proteomes" id="UP000799423">
    <property type="component" value="Unassembled WGS sequence"/>
</dbReference>
<evidence type="ECO:0000256" key="5">
    <source>
        <dbReference type="PIRSR" id="PIRSR604254-1"/>
    </source>
</evidence>
<feature type="binding site" evidence="5">
    <location>
        <position position="259"/>
    </location>
    <ligand>
        <name>Zn(2+)</name>
        <dbReference type="ChEBI" id="CHEBI:29105"/>
    </ligand>
</feature>
<dbReference type="GO" id="GO:0038023">
    <property type="term" value="F:signaling receptor activity"/>
    <property type="evidence" value="ECO:0007669"/>
    <property type="project" value="TreeGrafter"/>
</dbReference>
<reference evidence="7" key="1">
    <citation type="submission" date="2020-01" db="EMBL/GenBank/DDBJ databases">
        <authorList>
            <consortium name="DOE Joint Genome Institute"/>
            <person name="Haridas S."/>
            <person name="Albert R."/>
            <person name="Binder M."/>
            <person name="Bloem J."/>
            <person name="Labutti K."/>
            <person name="Salamov A."/>
            <person name="Andreopoulos B."/>
            <person name="Baker S.E."/>
            <person name="Barry K."/>
            <person name="Bills G."/>
            <person name="Bluhm B.H."/>
            <person name="Cannon C."/>
            <person name="Castanera R."/>
            <person name="Culley D.E."/>
            <person name="Daum C."/>
            <person name="Ezra D."/>
            <person name="Gonzalez J.B."/>
            <person name="Henrissat B."/>
            <person name="Kuo A."/>
            <person name="Liang C."/>
            <person name="Lipzen A."/>
            <person name="Lutzoni F."/>
            <person name="Magnuson J."/>
            <person name="Mondo S."/>
            <person name="Nolan M."/>
            <person name="Ohm R."/>
            <person name="Pangilinan J."/>
            <person name="Park H.-J."/>
            <person name="Ramirez L."/>
            <person name="Alfaro M."/>
            <person name="Sun H."/>
            <person name="Tritt A."/>
            <person name="Yoshinaga Y."/>
            <person name="Zwiers L.-H."/>
            <person name="Turgeon B.G."/>
            <person name="Goodwin S.B."/>
            <person name="Spatafora J.W."/>
            <person name="Crous P.W."/>
            <person name="Grigoriev I.V."/>
        </authorList>
    </citation>
    <scope>NUCLEOTIDE SEQUENCE</scope>
    <source>
        <strain evidence="7">IPT5</strain>
    </source>
</reference>
<gene>
    <name evidence="7" type="ORF">T440DRAFT_436181</name>
</gene>
<dbReference type="OrthoDB" id="529367at2759"/>
<keyword evidence="5" id="KW-0862">Zinc</keyword>
<keyword evidence="4 6" id="KW-0472">Membrane</keyword>
<evidence type="ECO:0000256" key="3">
    <source>
        <dbReference type="ARBA" id="ARBA00022989"/>
    </source>
</evidence>
<evidence type="ECO:0000256" key="1">
    <source>
        <dbReference type="ARBA" id="ARBA00004141"/>
    </source>
</evidence>
<evidence type="ECO:0000313" key="8">
    <source>
        <dbReference type="Proteomes" id="UP000799423"/>
    </source>
</evidence>
<accession>A0A6A7ANI5</accession>
<dbReference type="PANTHER" id="PTHR20855:SF130">
    <property type="entry name" value="HAEMOLYSIN-III FAMILY PROTEIN"/>
    <property type="match status" value="1"/>
</dbReference>
<sequence length="318" mass="35473">MDSKAKKPVAATTRREDAPSWMRGDEYIKTGYRRQLNSVHRCVLSLLYLHNEFVNVWSHLAPGLLHAFLLAKECHNFSKQWDEERYVDQMIVWQYIISCILCLLFSAGFHTLTAHSPHVANRWLKIDYLGIILNTAAGCTASTYFGLRHHPNLQLGYIASSVVLGLVLFSIMLAPGADGEAMKLWRAILFATFFASGFVPMIHASIIDGVDVLGLFPLVHAIGMGLFYGMGVIFYITRFPEKYFPEKFDIWGASHQIFHILVVMGQVTYITGLRQMAATFGPVSAQIALESGFGDADYGNCGLAANVCMKDALWGPKI</sequence>